<dbReference type="OrthoDB" id="5512987at2"/>
<dbReference type="AlphaFoldDB" id="A0A7Z2GT37"/>
<geneLocation type="plasmid" evidence="1 2">
    <name>p1</name>
</geneLocation>
<organism evidence="1 2">
    <name type="scientific">Paraburkholderia acidisoli</name>
    <dbReference type="NCBI Taxonomy" id="2571748"/>
    <lineage>
        <taxon>Bacteria</taxon>
        <taxon>Pseudomonadati</taxon>
        <taxon>Pseudomonadota</taxon>
        <taxon>Betaproteobacteria</taxon>
        <taxon>Burkholderiales</taxon>
        <taxon>Burkholderiaceae</taxon>
        <taxon>Paraburkholderia</taxon>
    </lineage>
</organism>
<dbReference type="RefSeq" id="WP_158959023.1">
    <property type="nucleotide sequence ID" value="NZ_CP046917.1"/>
</dbReference>
<evidence type="ECO:0000313" key="2">
    <source>
        <dbReference type="Proteomes" id="UP000433577"/>
    </source>
</evidence>
<name>A0A7Z2GT37_9BURK</name>
<keyword evidence="1" id="KW-0614">Plasmid</keyword>
<accession>A0A7Z2GT37</accession>
<protein>
    <submittedName>
        <fullName evidence="1">Uncharacterized protein</fullName>
    </submittedName>
</protein>
<gene>
    <name evidence="1" type="ORF">FAZ98_35165</name>
</gene>
<sequence>MYTMIDEERLYPAEKMAFEKGHLLDAKGIYMGHFLVVALIEKLVKFEAGESGGTRHSRH</sequence>
<dbReference type="Proteomes" id="UP000433577">
    <property type="component" value="Plasmid p1"/>
</dbReference>
<keyword evidence="2" id="KW-1185">Reference proteome</keyword>
<dbReference type="KEGG" id="pacs:FAZ98_35165"/>
<reference evidence="1 2" key="1">
    <citation type="submission" date="2019-12" db="EMBL/GenBank/DDBJ databases">
        <title>Paraburkholderia acidiphila 7Q-K02 sp. nov and Paraburkholderia acidisoli DHF22 sp. nov., two strains isolated from forest soil.</title>
        <authorList>
            <person name="Gao Z."/>
            <person name="Qiu L."/>
        </authorList>
    </citation>
    <scope>NUCLEOTIDE SEQUENCE [LARGE SCALE GENOMIC DNA]</scope>
    <source>
        <strain evidence="1 2">DHF22</strain>
        <plasmid evidence="1 2">p1</plasmid>
    </source>
</reference>
<dbReference type="EMBL" id="CP046917">
    <property type="protein sequence ID" value="QGZ67069.1"/>
    <property type="molecule type" value="Genomic_DNA"/>
</dbReference>
<proteinExistence type="predicted"/>
<evidence type="ECO:0000313" key="1">
    <source>
        <dbReference type="EMBL" id="QGZ67069.1"/>
    </source>
</evidence>